<reference evidence="1" key="1">
    <citation type="submission" date="2014-12" db="EMBL/GenBank/DDBJ databases">
        <title>Insight into the proteome of Arion vulgaris.</title>
        <authorList>
            <person name="Aradska J."/>
            <person name="Bulat T."/>
            <person name="Smidak R."/>
            <person name="Sarate P."/>
            <person name="Gangsoo J."/>
            <person name="Sialana F."/>
            <person name="Bilban M."/>
            <person name="Lubec G."/>
        </authorList>
    </citation>
    <scope>NUCLEOTIDE SEQUENCE</scope>
    <source>
        <tissue evidence="1">Skin</tissue>
    </source>
</reference>
<organism evidence="1">
    <name type="scientific">Arion vulgaris</name>
    <dbReference type="NCBI Taxonomy" id="1028688"/>
    <lineage>
        <taxon>Eukaryota</taxon>
        <taxon>Metazoa</taxon>
        <taxon>Spiralia</taxon>
        <taxon>Lophotrochozoa</taxon>
        <taxon>Mollusca</taxon>
        <taxon>Gastropoda</taxon>
        <taxon>Heterobranchia</taxon>
        <taxon>Euthyneura</taxon>
        <taxon>Panpulmonata</taxon>
        <taxon>Eupulmonata</taxon>
        <taxon>Stylommatophora</taxon>
        <taxon>Helicina</taxon>
        <taxon>Arionoidea</taxon>
        <taxon>Arionidae</taxon>
        <taxon>Arion</taxon>
    </lineage>
</organism>
<accession>A0A0B6ZVJ0</accession>
<evidence type="ECO:0000313" key="1">
    <source>
        <dbReference type="EMBL" id="CEK71800.1"/>
    </source>
</evidence>
<sequence length="78" mass="8845">MSYIFLGCVNIFTGERRICCSSTRHDDPMLGKVYCYISRHDGHCFSNGPRLGKVEFVATNLKNWNEFAAAHQDVMITA</sequence>
<dbReference type="EMBL" id="HACG01024935">
    <property type="protein sequence ID" value="CEK71800.1"/>
    <property type="molecule type" value="Transcribed_RNA"/>
</dbReference>
<name>A0A0B6ZVJ0_9EUPU</name>
<dbReference type="AlphaFoldDB" id="A0A0B6ZVJ0"/>
<proteinExistence type="predicted"/>
<gene>
    <name evidence="1" type="primary">ORF79878</name>
</gene>
<protein>
    <submittedName>
        <fullName evidence="1">Uncharacterized protein</fullName>
    </submittedName>
</protein>